<dbReference type="Proteomes" id="UP000229897">
    <property type="component" value="Plasmid unnamed"/>
</dbReference>
<evidence type="ECO:0000313" key="3">
    <source>
        <dbReference type="Proteomes" id="UP000229897"/>
    </source>
</evidence>
<dbReference type="OrthoDB" id="5684611at2"/>
<evidence type="ECO:0008006" key="4">
    <source>
        <dbReference type="Google" id="ProtNLM"/>
    </source>
</evidence>
<dbReference type="EMBL" id="CP024609">
    <property type="protein sequence ID" value="ATQ79222.1"/>
    <property type="molecule type" value="Genomic_DNA"/>
</dbReference>
<reference evidence="2" key="1">
    <citation type="submission" date="2017-10" db="EMBL/GenBank/DDBJ databases">
        <title>Massilia psychrophilum sp. nov., a novel purple-pigmented bacterium isolated from Tianshan glacier, Xinjiang Municipality, China.</title>
        <authorList>
            <person name="Wang H."/>
        </authorList>
    </citation>
    <scope>NUCLEOTIDE SEQUENCE [LARGE SCALE GENOMIC DNA]</scope>
    <source>
        <strain evidence="2">B2</strain>
        <plasmid evidence="2">unnamed</plasmid>
    </source>
</reference>
<evidence type="ECO:0000256" key="1">
    <source>
        <dbReference type="SAM" id="MobiDB-lite"/>
    </source>
</evidence>
<sequence length="510" mass="56788">MAAPSQADIEATIEALRDDIELHCETCMYVLDKGGKKVLLKFNRAQRYIHARIEEQRKKIGKVRAIILKGRQQGASTYIGARFYCISSINFGRSAFIVAHEQKATDNLFKMVKRYHGHNPFAPSTSATNSKELVFDKLDGGYKLATAGTADVGRGNTAQVAHLSEFAFWKNAQMHMAGLGNTIADLDDTEIIIESTANGTGGGFHSMWQDAEAGIGEYIAIFVPWFWQDEYRATVPENFIVTADDQKYMDAYRLDMEQMAWRQNKVITYGRGFEWLFDQEYPATAALAFRSATTDPLISPTSVMAAVNSTYRERTGAFVIGCDPAEYGPDRTAIAFRHGRTIFRIEYHEKKGPMEVAGILAGYYRDLQPDAIFVDKIGIGSGIVDRLKELGVPVIGVNSAARADDPELYANKRAEIWYRFKEWIEDGPNRLPNDAAMIADISAPSYKTSSNGARLIEAKEDMKKRQMRSPDGADAIAMTFAEAVVPRALRDDSGHRSVHPQQRAASRAGY</sequence>
<keyword evidence="3" id="KW-1185">Reference proteome</keyword>
<dbReference type="Gene3D" id="3.40.50.300">
    <property type="entry name" value="P-loop containing nucleotide triphosphate hydrolases"/>
    <property type="match status" value="1"/>
</dbReference>
<keyword evidence="2" id="KW-0614">Plasmid</keyword>
<feature type="region of interest" description="Disordered" evidence="1">
    <location>
        <begin position="491"/>
        <end position="510"/>
    </location>
</feature>
<proteinExistence type="predicted"/>
<gene>
    <name evidence="2" type="ORF">CR152_32115</name>
</gene>
<dbReference type="Gene3D" id="3.30.420.240">
    <property type="match status" value="1"/>
</dbReference>
<protein>
    <recommendedName>
        <fullName evidence="4">Terminase</fullName>
    </recommendedName>
</protein>
<name>A0A2D2DWC1_9BURK</name>
<evidence type="ECO:0000313" key="2">
    <source>
        <dbReference type="EMBL" id="ATQ79222.1"/>
    </source>
</evidence>
<dbReference type="KEGG" id="mass:CR152_32115"/>
<dbReference type="RefSeq" id="WP_099883029.1">
    <property type="nucleotide sequence ID" value="NZ_CP024609.1"/>
</dbReference>
<geneLocation type="plasmid" evidence="2 3">
    <name>unnamed</name>
</geneLocation>
<dbReference type="AlphaFoldDB" id="A0A2D2DWC1"/>
<accession>A0A2D2DWC1</accession>
<dbReference type="InterPro" id="IPR027417">
    <property type="entry name" value="P-loop_NTPase"/>
</dbReference>
<organism evidence="2 3">
    <name type="scientific">Massilia violaceinigra</name>
    <dbReference type="NCBI Taxonomy" id="2045208"/>
    <lineage>
        <taxon>Bacteria</taxon>
        <taxon>Pseudomonadati</taxon>
        <taxon>Pseudomonadota</taxon>
        <taxon>Betaproteobacteria</taxon>
        <taxon>Burkholderiales</taxon>
        <taxon>Oxalobacteraceae</taxon>
        <taxon>Telluria group</taxon>
        <taxon>Massilia</taxon>
    </lineage>
</organism>